<protein>
    <submittedName>
        <fullName evidence="11">DHA2 family lincomycin resistance protein-like MFS transporter</fullName>
    </submittedName>
</protein>
<comment type="subcellular location">
    <subcellularLocation>
        <location evidence="1">Cell membrane</location>
        <topology evidence="1">Multi-pass membrane protein</topology>
    </subcellularLocation>
</comment>
<reference evidence="11 12" key="1">
    <citation type="submission" date="2021-03" db="EMBL/GenBank/DDBJ databases">
        <title>Sequencing the genomes of 1000 actinobacteria strains.</title>
        <authorList>
            <person name="Klenk H.-P."/>
        </authorList>
    </citation>
    <scope>NUCLEOTIDE SEQUENCE [LARGE SCALE GENOMIC DNA]</scope>
    <source>
        <strain evidence="11 12">DSM 14564</strain>
    </source>
</reference>
<evidence type="ECO:0000256" key="8">
    <source>
        <dbReference type="SAM" id="MobiDB-lite"/>
    </source>
</evidence>
<evidence type="ECO:0000256" key="2">
    <source>
        <dbReference type="ARBA" id="ARBA00008537"/>
    </source>
</evidence>
<keyword evidence="6 9" id="KW-1133">Transmembrane helix</keyword>
<sequence>MSQTLSPGSAAPGTRSSFQRPEGRAVTSTLAVLVIAALVMLLNETVLSVALPSLMADFSIEAATAQWLTTAFLLTMAVVIPTTGFLLQRFRTRQLFIASMSLFLVGTALAAFAPTFLVILVGRVIQALCAAILMPLLMNTTMTLVAPEKRGAVMGVNSIVISVAPAIGPTLSGIVIESLSWRWVFGLMLPIAAVLFLVGAFVLRDASETRRAPLDIASVLLSVAAFGGIVFAFAHAAEIISGAWITPVVAAVIGLVGLVAFVRRQLVLQARDGSALLDLSVFRYRDFSLSVVILFLGMATMLGAVVTLPIFLQGSLGLLVIAVGFVTLPGGLLQAAVAPIIGRLYDRVGPTPLLVPGTLLLAAGMAMLILVDLETSVAWIVGSFAVFSVGMGILMTTLMTSSLGSVPRRLYGHGSAVVNTMQQLGGAFGTAGLVTALTIGMHASPAGDAAIATAHGTQRAFGVGLALALVAVVLAFFVRRPPLEVIER</sequence>
<dbReference type="PANTHER" id="PTHR42718">
    <property type="entry name" value="MAJOR FACILITATOR SUPERFAMILY MULTIDRUG TRANSPORTER MFSC"/>
    <property type="match status" value="1"/>
</dbReference>
<dbReference type="PRINTS" id="PR01036">
    <property type="entry name" value="TCRTETB"/>
</dbReference>
<feature type="domain" description="Major facilitator superfamily (MFS) profile" evidence="10">
    <location>
        <begin position="29"/>
        <end position="483"/>
    </location>
</feature>
<dbReference type="InterPro" id="IPR036259">
    <property type="entry name" value="MFS_trans_sf"/>
</dbReference>
<evidence type="ECO:0000256" key="7">
    <source>
        <dbReference type="ARBA" id="ARBA00023136"/>
    </source>
</evidence>
<dbReference type="Pfam" id="PF07690">
    <property type="entry name" value="MFS_1"/>
    <property type="match status" value="1"/>
</dbReference>
<proteinExistence type="inferred from homology"/>
<name>A0ABS4YIS7_9MICO</name>
<feature type="transmembrane region" description="Helical" evidence="9">
    <location>
        <begin position="67"/>
        <end position="88"/>
    </location>
</feature>
<feature type="transmembrane region" description="Helical" evidence="9">
    <location>
        <begin position="424"/>
        <end position="441"/>
    </location>
</feature>
<dbReference type="EMBL" id="JAGIOC010000001">
    <property type="protein sequence ID" value="MBP2408410.1"/>
    <property type="molecule type" value="Genomic_DNA"/>
</dbReference>
<evidence type="ECO:0000256" key="4">
    <source>
        <dbReference type="ARBA" id="ARBA00022475"/>
    </source>
</evidence>
<feature type="region of interest" description="Disordered" evidence="8">
    <location>
        <begin position="1"/>
        <end position="20"/>
    </location>
</feature>
<evidence type="ECO:0000256" key="6">
    <source>
        <dbReference type="ARBA" id="ARBA00022989"/>
    </source>
</evidence>
<keyword evidence="12" id="KW-1185">Reference proteome</keyword>
<keyword evidence="7 9" id="KW-0472">Membrane</keyword>
<organism evidence="11 12">
    <name type="scientific">Brachybacterium fresconis</name>
    <dbReference type="NCBI Taxonomy" id="173363"/>
    <lineage>
        <taxon>Bacteria</taxon>
        <taxon>Bacillati</taxon>
        <taxon>Actinomycetota</taxon>
        <taxon>Actinomycetes</taxon>
        <taxon>Micrococcales</taxon>
        <taxon>Dermabacteraceae</taxon>
        <taxon>Brachybacterium</taxon>
    </lineage>
</organism>
<dbReference type="PROSITE" id="PS50850">
    <property type="entry name" value="MFS"/>
    <property type="match status" value="1"/>
</dbReference>
<dbReference type="CDD" id="cd17503">
    <property type="entry name" value="MFS_LmrB_MDR_like"/>
    <property type="match status" value="1"/>
</dbReference>
<dbReference type="SUPFAM" id="SSF103473">
    <property type="entry name" value="MFS general substrate transporter"/>
    <property type="match status" value="1"/>
</dbReference>
<dbReference type="Proteomes" id="UP000698222">
    <property type="component" value="Unassembled WGS sequence"/>
</dbReference>
<feature type="transmembrane region" description="Helical" evidence="9">
    <location>
        <begin position="318"/>
        <end position="341"/>
    </location>
</feature>
<comment type="similarity">
    <text evidence="2">Belongs to the major facilitator superfamily. EmrB family.</text>
</comment>
<evidence type="ECO:0000256" key="9">
    <source>
        <dbReference type="SAM" id="Phobius"/>
    </source>
</evidence>
<evidence type="ECO:0000313" key="12">
    <source>
        <dbReference type="Proteomes" id="UP000698222"/>
    </source>
</evidence>
<dbReference type="Gene3D" id="1.20.1720.10">
    <property type="entry name" value="Multidrug resistance protein D"/>
    <property type="match status" value="1"/>
</dbReference>
<dbReference type="Gene3D" id="1.20.1250.20">
    <property type="entry name" value="MFS general substrate transporter like domains"/>
    <property type="match status" value="1"/>
</dbReference>
<feature type="transmembrane region" description="Helical" evidence="9">
    <location>
        <begin position="461"/>
        <end position="478"/>
    </location>
</feature>
<feature type="transmembrane region" description="Helical" evidence="9">
    <location>
        <begin position="182"/>
        <end position="203"/>
    </location>
</feature>
<comment type="caution">
    <text evidence="11">The sequence shown here is derived from an EMBL/GenBank/DDBJ whole genome shotgun (WGS) entry which is preliminary data.</text>
</comment>
<gene>
    <name evidence="11" type="ORF">JOF44_001313</name>
</gene>
<dbReference type="PANTHER" id="PTHR42718:SF9">
    <property type="entry name" value="MAJOR FACILITATOR SUPERFAMILY MULTIDRUG TRANSPORTER MFSC"/>
    <property type="match status" value="1"/>
</dbReference>
<feature type="transmembrane region" description="Helical" evidence="9">
    <location>
        <begin position="95"/>
        <end position="119"/>
    </location>
</feature>
<feature type="transmembrane region" description="Helical" evidence="9">
    <location>
        <begin position="25"/>
        <end position="47"/>
    </location>
</feature>
<accession>A0ABS4YIS7</accession>
<feature type="transmembrane region" description="Helical" evidence="9">
    <location>
        <begin position="377"/>
        <end position="403"/>
    </location>
</feature>
<dbReference type="InterPro" id="IPR004638">
    <property type="entry name" value="EmrB-like"/>
</dbReference>
<dbReference type="InterPro" id="IPR011701">
    <property type="entry name" value="MFS"/>
</dbReference>
<evidence type="ECO:0000313" key="11">
    <source>
        <dbReference type="EMBL" id="MBP2408410.1"/>
    </source>
</evidence>
<keyword evidence="4" id="KW-1003">Cell membrane</keyword>
<feature type="transmembrane region" description="Helical" evidence="9">
    <location>
        <begin position="243"/>
        <end position="262"/>
    </location>
</feature>
<dbReference type="InterPro" id="IPR020846">
    <property type="entry name" value="MFS_dom"/>
</dbReference>
<evidence type="ECO:0000259" key="10">
    <source>
        <dbReference type="PROSITE" id="PS50850"/>
    </source>
</evidence>
<feature type="transmembrane region" description="Helical" evidence="9">
    <location>
        <begin position="287"/>
        <end position="312"/>
    </location>
</feature>
<evidence type="ECO:0000256" key="5">
    <source>
        <dbReference type="ARBA" id="ARBA00022692"/>
    </source>
</evidence>
<feature type="transmembrane region" description="Helical" evidence="9">
    <location>
        <begin position="353"/>
        <end position="371"/>
    </location>
</feature>
<evidence type="ECO:0000256" key="1">
    <source>
        <dbReference type="ARBA" id="ARBA00004651"/>
    </source>
</evidence>
<evidence type="ECO:0000256" key="3">
    <source>
        <dbReference type="ARBA" id="ARBA00022448"/>
    </source>
</evidence>
<feature type="transmembrane region" description="Helical" evidence="9">
    <location>
        <begin position="215"/>
        <end position="237"/>
    </location>
</feature>
<feature type="transmembrane region" description="Helical" evidence="9">
    <location>
        <begin position="152"/>
        <end position="176"/>
    </location>
</feature>
<keyword evidence="5 9" id="KW-0812">Transmembrane</keyword>
<keyword evidence="3" id="KW-0813">Transport</keyword>
<dbReference type="NCBIfam" id="TIGR00711">
    <property type="entry name" value="efflux_EmrB"/>
    <property type="match status" value="1"/>
</dbReference>
<dbReference type="RefSeq" id="WP_209888876.1">
    <property type="nucleotide sequence ID" value="NZ_BAAAJV010000029.1"/>
</dbReference>
<feature type="transmembrane region" description="Helical" evidence="9">
    <location>
        <begin position="125"/>
        <end position="145"/>
    </location>
</feature>